<dbReference type="Proteomes" id="UP000037035">
    <property type="component" value="Unassembled WGS sequence"/>
</dbReference>
<feature type="domain" description="Trafficking protein particle complex subunit 11" evidence="2">
    <location>
        <begin position="357"/>
        <end position="587"/>
    </location>
</feature>
<dbReference type="InterPro" id="IPR021773">
    <property type="entry name" value="TPC11"/>
</dbReference>
<evidence type="ECO:0000259" key="2">
    <source>
        <dbReference type="Pfam" id="PF11817"/>
    </source>
</evidence>
<proteinExistence type="predicted"/>
<organism evidence="3 4">
    <name type="scientific">Puccinia sorghi</name>
    <dbReference type="NCBI Taxonomy" id="27349"/>
    <lineage>
        <taxon>Eukaryota</taxon>
        <taxon>Fungi</taxon>
        <taxon>Dikarya</taxon>
        <taxon>Basidiomycota</taxon>
        <taxon>Pucciniomycotina</taxon>
        <taxon>Pucciniomycetes</taxon>
        <taxon>Pucciniales</taxon>
        <taxon>Pucciniaceae</taxon>
        <taxon>Puccinia</taxon>
    </lineage>
</organism>
<reference evidence="3 4" key="1">
    <citation type="submission" date="2015-08" db="EMBL/GenBank/DDBJ databases">
        <title>Next Generation Sequencing and Analysis of the Genome of Puccinia sorghi L Schw, the Causal Agent of Maize Common Rust.</title>
        <authorList>
            <person name="Rochi L."/>
            <person name="Burguener G."/>
            <person name="Darino M."/>
            <person name="Turjanski A."/>
            <person name="Kreff E."/>
            <person name="Dieguez M.J."/>
            <person name="Sacco F."/>
        </authorList>
    </citation>
    <scope>NUCLEOTIDE SEQUENCE [LARGE SCALE GENOMIC DNA]</scope>
    <source>
        <strain evidence="3 4">RO10H11247</strain>
    </source>
</reference>
<comment type="caution">
    <text evidence="3">The sequence shown here is derived from an EMBL/GenBank/DDBJ whole genome shotgun (WGS) entry which is preliminary data.</text>
</comment>
<sequence length="1359" mass="153376">MESLPNEFLTHHLPLMFFAGLESQSALSAPGEPAQVSSKEPFEGLIENLRSVLASKPSHPSFWIPRKPLQPTSDYRVLLVSKSIRFPPRKTRPSSVNSTTSTNSLSHSPLSPLSQSSPLFPDGIIAPIWIRKHRDMIPSVFVLTLRLWEPPQLPAQQTKPDGQHHDRLECEKFDHELIYEIVERKKTTSERGIKLAVIILTSRYMLDHPQLDTRLSYIRKKSSLDTRASLFVLSPVPAHDIENFIHTLKAELYESTIDYYREHSRRVRRKRSRSTSGAFAQSSSYHQPGQPVITPLGPQGWSVRSDYKLATFAEFRQEYEVAIKSYEDCWDGLLQMFNSTAVLPPRTKRWAEAKVLISKLYLYSNEPTRAMFQFNKHIHKFRELCNGWGIGDETYEFWAWLSKQYTVLADLVDIGCRNGMRLPNLCPPPISASENARTSSPVLPETRLLSGGAINLTGVLVHPGFYYFYGAQCAVERRNKFQASDAAEVEMRSIAKSKGETGSFQPSLALVHERKINHGELIISLYTKAYEIFKTVGSNRMTLFLALKIALVHYHQNDHITAGKFFERIMSSYRKGGFNTVLDSVLYFSYRNLNDLVTKSTNVLNPEAGTKATEAIELLKIALEILEKELVALPNDSRGDICTTIANLIKPPPESVLSQAEVLTLSIETSAFPGSRFLKTQVAFWEPTIQVGEEVEFQVLLRIPQAFADCQPTIAQISLKFTSIPVLTIFHQPSEPKIPTQALEVGILQEESSTQKLDLQVTERSHWLITGRLKPSRVNKIALEQVVFRFDNILKHRHLDFVLTPVDQALHTSLWIQEFDDTSHEPIFLHTGRFESVCKVQHNKPNVSFSLDSEPCGIVNIGQPLHIEISNQEQQPLNLKLIVKLQSPSADDLLVMDNETHRISQILALRLGSIQPGDTLKKTITFLPTKLVGLRILDLSLAIKAVVDDHKNDENSEEKEEDDEDEEDDDLNLDSLRAFKINRKVHLDVEEPIQINSKIQHFQQIRHSAQHNYLKAFKPLHRLNLNLLISNISSQTHQSFVSMLNLVRILRISLSLEPRGVVSFFVLVLNSLRLSSYTLDLKIGNSFAISYIVEIEVDSLQPQIDGCFFEVIWVCSSSNGTQDSHSKQIPIELDMPMIPPIAVLTDLKPHLKLLEAVKLDYTIENRDPIKTADLLVKISEQSTNSQKESSGSEWVISGPKLLNSILVLPRSSKTISLMAIPTKLGLISGPKIEVFQRIHQRNSMMGTKPPTRSSSEQQQPTVASLVDLQELEWAAREAGHRDGVDGESPRFDGFHSSAPFKLVPIEVFRSHAPVAVVVEKLPGISRDPNSVIQDHQPAKNQNRLSKNIDHALKVFVLPV</sequence>
<evidence type="ECO:0000256" key="1">
    <source>
        <dbReference type="SAM" id="MobiDB-lite"/>
    </source>
</evidence>
<dbReference type="PANTHER" id="PTHR14374:SF0">
    <property type="entry name" value="TRAFFICKING PROTEIN PARTICLE COMPLEX SUBUNIT 11"/>
    <property type="match status" value="1"/>
</dbReference>
<feature type="region of interest" description="Disordered" evidence="1">
    <location>
        <begin position="950"/>
        <end position="969"/>
    </location>
</feature>
<evidence type="ECO:0000313" key="3">
    <source>
        <dbReference type="EMBL" id="KNZ48675.1"/>
    </source>
</evidence>
<evidence type="ECO:0000313" key="4">
    <source>
        <dbReference type="Proteomes" id="UP000037035"/>
    </source>
</evidence>
<dbReference type="VEuPathDB" id="FungiDB:VP01_549g3"/>
<protein>
    <recommendedName>
        <fullName evidence="2">Trafficking protein particle complex subunit 11 domain-containing protein</fullName>
    </recommendedName>
</protein>
<keyword evidence="4" id="KW-1185">Reference proteome</keyword>
<accession>A0A0L6ULG0</accession>
<feature type="region of interest" description="Disordered" evidence="1">
    <location>
        <begin position="88"/>
        <end position="113"/>
    </location>
</feature>
<gene>
    <name evidence="3" type="ORF">VP01_549g3</name>
</gene>
<feature type="compositionally biased region" description="Acidic residues" evidence="1">
    <location>
        <begin position="955"/>
        <end position="969"/>
    </location>
</feature>
<dbReference type="PANTHER" id="PTHR14374">
    <property type="entry name" value="FOIE GRAS"/>
    <property type="match status" value="1"/>
</dbReference>
<feature type="compositionally biased region" description="Low complexity" evidence="1">
    <location>
        <begin position="93"/>
        <end position="113"/>
    </location>
</feature>
<dbReference type="STRING" id="27349.A0A0L6ULG0"/>
<dbReference type="OrthoDB" id="6278596at2759"/>
<name>A0A0L6ULG0_9BASI</name>
<dbReference type="Pfam" id="PF11817">
    <property type="entry name" value="Foie-gras_1"/>
    <property type="match status" value="1"/>
</dbReference>
<dbReference type="EMBL" id="LAVV01010719">
    <property type="protein sequence ID" value="KNZ48675.1"/>
    <property type="molecule type" value="Genomic_DNA"/>
</dbReference>